<accession>A0A8S1QT14</accession>
<protein>
    <recommendedName>
        <fullName evidence="5">PB1 domain-containing protein</fullName>
    </recommendedName>
</protein>
<proteinExistence type="predicted"/>
<keyword evidence="1" id="KW-0175">Coiled coil</keyword>
<reference evidence="3" key="1">
    <citation type="submission" date="2021-01" db="EMBL/GenBank/DDBJ databases">
        <authorList>
            <consortium name="Genoscope - CEA"/>
            <person name="William W."/>
        </authorList>
    </citation>
    <scope>NUCLEOTIDE SEQUENCE</scope>
</reference>
<evidence type="ECO:0000313" key="4">
    <source>
        <dbReference type="Proteomes" id="UP000692954"/>
    </source>
</evidence>
<evidence type="ECO:0000256" key="1">
    <source>
        <dbReference type="SAM" id="Coils"/>
    </source>
</evidence>
<feature type="coiled-coil region" evidence="1">
    <location>
        <begin position="229"/>
        <end position="267"/>
    </location>
</feature>
<comment type="caution">
    <text evidence="3">The sequence shown here is derived from an EMBL/GenBank/DDBJ whole genome shotgun (WGS) entry which is preliminary data.</text>
</comment>
<dbReference type="Proteomes" id="UP000692954">
    <property type="component" value="Unassembled WGS sequence"/>
</dbReference>
<gene>
    <name evidence="3" type="ORF">PSON_ATCC_30995.1.T1190038</name>
</gene>
<organism evidence="3 4">
    <name type="scientific">Paramecium sonneborni</name>
    <dbReference type="NCBI Taxonomy" id="65129"/>
    <lineage>
        <taxon>Eukaryota</taxon>
        <taxon>Sar</taxon>
        <taxon>Alveolata</taxon>
        <taxon>Ciliophora</taxon>
        <taxon>Intramacronucleata</taxon>
        <taxon>Oligohymenophorea</taxon>
        <taxon>Peniculida</taxon>
        <taxon>Parameciidae</taxon>
        <taxon>Paramecium</taxon>
    </lineage>
</organism>
<dbReference type="AlphaFoldDB" id="A0A8S1QT14"/>
<name>A0A8S1QT14_9CILI</name>
<feature type="region of interest" description="Disordered" evidence="2">
    <location>
        <begin position="77"/>
        <end position="103"/>
    </location>
</feature>
<evidence type="ECO:0000256" key="2">
    <source>
        <dbReference type="SAM" id="MobiDB-lite"/>
    </source>
</evidence>
<dbReference type="OrthoDB" id="307636at2759"/>
<keyword evidence="4" id="KW-1185">Reference proteome</keyword>
<dbReference type="EMBL" id="CAJJDN010000119">
    <property type="protein sequence ID" value="CAD8118906.1"/>
    <property type="molecule type" value="Genomic_DNA"/>
</dbReference>
<sequence length="269" mass="32611">MDIQIQYQGNISKYYGITTYENLIQEILQIYQTITDIELSYQDEEGDTIQVSNTSDLYAINDFQQVIIEMNARVDEEQQKNSEKEKKKQEMKQKKFLEQKQKKQHAIENEQLILSKMEQEFTQNLEQKQQELEILVQEQLRLEQYKTDPLPVFELALNESNLFDRIKEKEDQLLYIDDKKGFQTQLKTIQKEIHEIFHQIYEERKNQHLQNYKKWNQTKQSLIKNGEKIEKKRQKIKKYQDSCTEKLQNHRDKLQRLLVELEKLDDDTE</sequence>
<evidence type="ECO:0000313" key="3">
    <source>
        <dbReference type="EMBL" id="CAD8118906.1"/>
    </source>
</evidence>
<evidence type="ECO:0008006" key="5">
    <source>
        <dbReference type="Google" id="ProtNLM"/>
    </source>
</evidence>